<dbReference type="EMBL" id="JADBGG010000022">
    <property type="protein sequence ID" value="MBE1426184.1"/>
    <property type="molecule type" value="Genomic_DNA"/>
</dbReference>
<comment type="caution">
    <text evidence="1">The sequence shown here is derived from an EMBL/GenBank/DDBJ whole genome shotgun (WGS) entry which is preliminary data.</text>
</comment>
<accession>A0ABR9H638</accession>
<reference evidence="1 2" key="1">
    <citation type="submission" date="2020-10" db="EMBL/GenBank/DDBJ databases">
        <title>Genomic Encyclopedia of Type Strains, Phase IV (KMG-IV): sequencing the most valuable type-strain genomes for metagenomic binning, comparative biology and taxonomic classification.</title>
        <authorList>
            <person name="Goeker M."/>
        </authorList>
    </citation>
    <scope>NUCLEOTIDE SEQUENCE [LARGE SCALE GENOMIC DNA]</scope>
    <source>
        <strain evidence="1 2">DSM 4194</strain>
    </source>
</reference>
<organism evidence="1 2">
    <name type="scientific">Desulfomicrobium macestii</name>
    <dbReference type="NCBI Taxonomy" id="90731"/>
    <lineage>
        <taxon>Bacteria</taxon>
        <taxon>Pseudomonadati</taxon>
        <taxon>Thermodesulfobacteriota</taxon>
        <taxon>Desulfovibrionia</taxon>
        <taxon>Desulfovibrionales</taxon>
        <taxon>Desulfomicrobiaceae</taxon>
        <taxon>Desulfomicrobium</taxon>
    </lineage>
</organism>
<evidence type="ECO:0000313" key="1">
    <source>
        <dbReference type="EMBL" id="MBE1426184.1"/>
    </source>
</evidence>
<keyword evidence="2" id="KW-1185">Reference proteome</keyword>
<name>A0ABR9H638_9BACT</name>
<proteinExistence type="predicted"/>
<dbReference type="Proteomes" id="UP000639010">
    <property type="component" value="Unassembled WGS sequence"/>
</dbReference>
<gene>
    <name evidence="1" type="ORF">H4684_002846</name>
</gene>
<sequence length="44" mass="4588">MSGNSAESIFQQLIIELMHTNASRPVVGMALGLVGCLTEPGIVC</sequence>
<protein>
    <submittedName>
        <fullName evidence="1">Uncharacterized protein</fullName>
    </submittedName>
</protein>
<evidence type="ECO:0000313" key="2">
    <source>
        <dbReference type="Proteomes" id="UP000639010"/>
    </source>
</evidence>